<gene>
    <name evidence="1" type="ORF">HHL23_19835</name>
</gene>
<reference evidence="1 2" key="1">
    <citation type="submission" date="2020-04" db="EMBL/GenBank/DDBJ databases">
        <title>Chryseobacterium sp. RP-3-3 sp. nov., isolated from Jeju soil.</title>
        <authorList>
            <person name="Dahal R.H."/>
        </authorList>
    </citation>
    <scope>NUCLEOTIDE SEQUENCE [LARGE SCALE GENOMIC DNA]</scope>
    <source>
        <strain evidence="1 2">RP-3-3</strain>
    </source>
</reference>
<evidence type="ECO:0000313" key="2">
    <source>
        <dbReference type="Proteomes" id="UP000544054"/>
    </source>
</evidence>
<dbReference type="EMBL" id="JABBGI010000034">
    <property type="protein sequence ID" value="NML72026.1"/>
    <property type="molecule type" value="Genomic_DNA"/>
</dbReference>
<comment type="caution">
    <text evidence="1">The sequence shown here is derived from an EMBL/GenBank/DDBJ whole genome shotgun (WGS) entry which is preliminary data.</text>
</comment>
<dbReference type="Proteomes" id="UP000544054">
    <property type="component" value="Unassembled WGS sequence"/>
</dbReference>
<evidence type="ECO:0000313" key="1">
    <source>
        <dbReference type="EMBL" id="NML72026.1"/>
    </source>
</evidence>
<name>A0A7Y0AR68_9FLAO</name>
<dbReference type="RefSeq" id="WP_169236486.1">
    <property type="nucleotide sequence ID" value="NZ_JABBGI010000034.1"/>
</dbReference>
<keyword evidence="2" id="KW-1185">Reference proteome</keyword>
<protein>
    <submittedName>
        <fullName evidence="1">Uncharacterized protein</fullName>
    </submittedName>
</protein>
<sequence>MGKRDYTISSAPFSNELQQILDFSKQGKTIVRIAKILVNDEIAEDEARDFVS</sequence>
<accession>A0A7Y0AR68</accession>
<dbReference type="AlphaFoldDB" id="A0A7Y0AR68"/>
<proteinExistence type="predicted"/>
<organism evidence="1 2">
    <name type="scientific">Chryseobacterium antibioticum</name>
    <dbReference type="NCBI Taxonomy" id="2728847"/>
    <lineage>
        <taxon>Bacteria</taxon>
        <taxon>Pseudomonadati</taxon>
        <taxon>Bacteroidota</taxon>
        <taxon>Flavobacteriia</taxon>
        <taxon>Flavobacteriales</taxon>
        <taxon>Weeksellaceae</taxon>
        <taxon>Chryseobacterium group</taxon>
        <taxon>Chryseobacterium</taxon>
    </lineage>
</organism>